<comment type="caution">
    <text evidence="1">The sequence shown here is derived from an EMBL/GenBank/DDBJ whole genome shotgun (WGS) entry which is preliminary data.</text>
</comment>
<dbReference type="EMBL" id="QHKI01000002">
    <property type="protein sequence ID" value="RSM90561.1"/>
    <property type="molecule type" value="Genomic_DNA"/>
</dbReference>
<gene>
    <name evidence="1" type="ORF">DMH04_03595</name>
</gene>
<sequence>MIKALPNAMHAANPPLWNYASLTEMAEKRRRMAQHRSPGLTDEAVTAAEPVHLLVQVSRM</sequence>
<reference evidence="1 2" key="1">
    <citation type="submission" date="2018-05" db="EMBL/GenBank/DDBJ databases">
        <title>Evolution of GPA BGCs.</title>
        <authorList>
            <person name="Waglechner N."/>
            <person name="Wright G.D."/>
        </authorList>
    </citation>
    <scope>NUCLEOTIDE SEQUENCE [LARGE SCALE GENOMIC DNA]</scope>
    <source>
        <strain evidence="1 2">A82846</strain>
    </source>
</reference>
<evidence type="ECO:0000313" key="1">
    <source>
        <dbReference type="EMBL" id="RSM90561.1"/>
    </source>
</evidence>
<dbReference type="Proteomes" id="UP000287547">
    <property type="component" value="Unassembled WGS sequence"/>
</dbReference>
<protein>
    <submittedName>
        <fullName evidence="1">Uncharacterized protein</fullName>
    </submittedName>
</protein>
<accession>A0A428ZRF1</accession>
<evidence type="ECO:0000313" key="2">
    <source>
        <dbReference type="Proteomes" id="UP000287547"/>
    </source>
</evidence>
<name>A0A428ZRF1_KIBAR</name>
<proteinExistence type="predicted"/>
<dbReference type="AlphaFoldDB" id="A0A428ZRF1"/>
<organism evidence="1 2">
    <name type="scientific">Kibdelosporangium aridum</name>
    <dbReference type="NCBI Taxonomy" id="2030"/>
    <lineage>
        <taxon>Bacteria</taxon>
        <taxon>Bacillati</taxon>
        <taxon>Actinomycetota</taxon>
        <taxon>Actinomycetes</taxon>
        <taxon>Pseudonocardiales</taxon>
        <taxon>Pseudonocardiaceae</taxon>
        <taxon>Kibdelosporangium</taxon>
    </lineage>
</organism>